<sequence>MSIPQGGVAALREKARNKPKPISKFEENCPLFTQALKDELVKILNPKANQETNLHDYQIKAVLNTAEHFGKPLDPDRNERSAALIVAPPGSGKSGMVALLPYVLNSHKVLVLTPSRIISEQIAADFGYKFDGKGLPFIIKCGLFNVEDNYEVMLETVHLCDLKKNKDIQNGQNLVIAKAQIFAGRAKNSLTSDKSRDDVAKVLQSFDTIIVDEAHHCTAQTWENVINCFEGRKIVFLTATPFSGNESLLSILGDKLEEVFTIRRAEVEGVTIRKSDFTFNPMKHKPFDDPDFFGDLRNDIDEALGRHVAQENRNVGEHSPQAMILVTTMKQAEETAEALGRDATFVISAAEGDANLKQFNKGDKKIAVVCGMLREGYDNSRVTLVVFIRNCGSRVLFEQFCGRCIRMNRNLANVTRSEMGKDKTIGTILSYQCYPGIKKFWEERDKPIADVEPDYEDNGNDE</sequence>
<evidence type="ECO:0000313" key="2">
    <source>
        <dbReference type="EMBL" id="OXA47210.1"/>
    </source>
</evidence>
<accession>A0A226DQ53</accession>
<keyword evidence="2" id="KW-0547">Nucleotide-binding</keyword>
<gene>
    <name evidence="2" type="ORF">Fcan01_17662</name>
</gene>
<dbReference type="InterPro" id="IPR001650">
    <property type="entry name" value="Helicase_C-like"/>
</dbReference>
<evidence type="ECO:0000259" key="1">
    <source>
        <dbReference type="PROSITE" id="PS51192"/>
    </source>
</evidence>
<reference evidence="2 3" key="1">
    <citation type="submission" date="2015-12" db="EMBL/GenBank/DDBJ databases">
        <title>The genome of Folsomia candida.</title>
        <authorList>
            <person name="Faddeeva A."/>
            <person name="Derks M.F."/>
            <person name="Anvar Y."/>
            <person name="Smit S."/>
            <person name="Van Straalen N."/>
            <person name="Roelofs D."/>
        </authorList>
    </citation>
    <scope>NUCLEOTIDE SEQUENCE [LARGE SCALE GENOMIC DNA]</scope>
    <source>
        <strain evidence="2 3">VU population</strain>
        <tissue evidence="2">Whole body</tissue>
    </source>
</reference>
<name>A0A226DQ53_FOLCA</name>
<dbReference type="Gene3D" id="3.40.50.300">
    <property type="entry name" value="P-loop containing nucleotide triphosphate hydrolases"/>
    <property type="match status" value="2"/>
</dbReference>
<dbReference type="OrthoDB" id="16911at2759"/>
<dbReference type="PANTHER" id="PTHR47396">
    <property type="entry name" value="TYPE I RESTRICTION ENZYME ECOKI R PROTEIN"/>
    <property type="match status" value="1"/>
</dbReference>
<dbReference type="GO" id="GO:0003677">
    <property type="term" value="F:DNA binding"/>
    <property type="evidence" value="ECO:0007669"/>
    <property type="project" value="InterPro"/>
</dbReference>
<evidence type="ECO:0000313" key="3">
    <source>
        <dbReference type="Proteomes" id="UP000198287"/>
    </source>
</evidence>
<dbReference type="InterPro" id="IPR050742">
    <property type="entry name" value="Helicase_Restrict-Modif_Enz"/>
</dbReference>
<dbReference type="AlphaFoldDB" id="A0A226DQ53"/>
<feature type="domain" description="Helicase ATP-binding" evidence="1">
    <location>
        <begin position="74"/>
        <end position="259"/>
    </location>
</feature>
<dbReference type="InterPro" id="IPR014001">
    <property type="entry name" value="Helicase_ATP-bd"/>
</dbReference>
<organism evidence="2 3">
    <name type="scientific">Folsomia candida</name>
    <name type="common">Springtail</name>
    <dbReference type="NCBI Taxonomy" id="158441"/>
    <lineage>
        <taxon>Eukaryota</taxon>
        <taxon>Metazoa</taxon>
        <taxon>Ecdysozoa</taxon>
        <taxon>Arthropoda</taxon>
        <taxon>Hexapoda</taxon>
        <taxon>Collembola</taxon>
        <taxon>Entomobryomorpha</taxon>
        <taxon>Isotomoidea</taxon>
        <taxon>Isotomidae</taxon>
        <taxon>Proisotominae</taxon>
        <taxon>Folsomia</taxon>
    </lineage>
</organism>
<dbReference type="OMA" id="SKFEENC"/>
<dbReference type="PROSITE" id="PS51192">
    <property type="entry name" value="HELICASE_ATP_BIND_1"/>
    <property type="match status" value="1"/>
</dbReference>
<keyword evidence="3" id="KW-1185">Reference proteome</keyword>
<dbReference type="SMART" id="SM00487">
    <property type="entry name" value="DEXDc"/>
    <property type="match status" value="1"/>
</dbReference>
<dbReference type="STRING" id="158441.A0A226DQ53"/>
<dbReference type="SUPFAM" id="SSF52540">
    <property type="entry name" value="P-loop containing nucleoside triphosphate hydrolases"/>
    <property type="match status" value="1"/>
</dbReference>
<proteinExistence type="predicted"/>
<dbReference type="Pfam" id="PF04851">
    <property type="entry name" value="ResIII"/>
    <property type="match status" value="1"/>
</dbReference>
<dbReference type="EMBL" id="LNIX01000013">
    <property type="protein sequence ID" value="OXA47210.1"/>
    <property type="molecule type" value="Genomic_DNA"/>
</dbReference>
<comment type="caution">
    <text evidence="2">The sequence shown here is derived from an EMBL/GenBank/DDBJ whole genome shotgun (WGS) entry which is preliminary data.</text>
</comment>
<dbReference type="InterPro" id="IPR006935">
    <property type="entry name" value="Helicase/UvrB_N"/>
</dbReference>
<keyword evidence="2" id="KW-0378">Hydrolase</keyword>
<dbReference type="GO" id="GO:0016787">
    <property type="term" value="F:hydrolase activity"/>
    <property type="evidence" value="ECO:0007669"/>
    <property type="project" value="InterPro"/>
</dbReference>
<dbReference type="GO" id="GO:0005829">
    <property type="term" value="C:cytosol"/>
    <property type="evidence" value="ECO:0007669"/>
    <property type="project" value="TreeGrafter"/>
</dbReference>
<dbReference type="Proteomes" id="UP000198287">
    <property type="component" value="Unassembled WGS sequence"/>
</dbReference>
<protein>
    <submittedName>
        <fullName evidence="2">Putative helicase 22</fullName>
    </submittedName>
</protein>
<keyword evidence="2" id="KW-0347">Helicase</keyword>
<dbReference type="PANTHER" id="PTHR47396:SF1">
    <property type="entry name" value="ATP-DEPENDENT HELICASE IRC3-RELATED"/>
    <property type="match status" value="1"/>
</dbReference>
<keyword evidence="2" id="KW-0067">ATP-binding</keyword>
<dbReference type="GO" id="GO:0004386">
    <property type="term" value="F:helicase activity"/>
    <property type="evidence" value="ECO:0007669"/>
    <property type="project" value="UniProtKB-KW"/>
</dbReference>
<dbReference type="Pfam" id="PF00271">
    <property type="entry name" value="Helicase_C"/>
    <property type="match status" value="1"/>
</dbReference>
<dbReference type="GO" id="GO:0005524">
    <property type="term" value="F:ATP binding"/>
    <property type="evidence" value="ECO:0007669"/>
    <property type="project" value="InterPro"/>
</dbReference>
<dbReference type="InterPro" id="IPR027417">
    <property type="entry name" value="P-loop_NTPase"/>
</dbReference>